<evidence type="ECO:0000256" key="11">
    <source>
        <dbReference type="ARBA" id="ARBA00023152"/>
    </source>
</evidence>
<dbReference type="PRINTS" id="PR01050">
    <property type="entry name" value="PYRUVTKNASE"/>
</dbReference>
<evidence type="ECO:0000313" key="17">
    <source>
        <dbReference type="EMBL" id="MFD2551416.1"/>
    </source>
</evidence>
<evidence type="ECO:0000256" key="14">
    <source>
        <dbReference type="RuleBase" id="RU000504"/>
    </source>
</evidence>
<protein>
    <recommendedName>
        <fullName evidence="4 13">Pyruvate kinase</fullName>
        <ecNumber evidence="4 13">2.7.1.40</ecNumber>
    </recommendedName>
</protein>
<dbReference type="GO" id="GO:0016301">
    <property type="term" value="F:kinase activity"/>
    <property type="evidence" value="ECO:0007669"/>
    <property type="project" value="UniProtKB-KW"/>
</dbReference>
<dbReference type="EMBL" id="JBHULS010000002">
    <property type="protein sequence ID" value="MFD2551416.1"/>
    <property type="molecule type" value="Genomic_DNA"/>
</dbReference>
<accession>A0ABW5KRZ6</accession>
<keyword evidence="12 17" id="KW-0670">Pyruvate</keyword>
<dbReference type="Gene3D" id="3.20.20.60">
    <property type="entry name" value="Phosphoenolpyruvate-binding domains"/>
    <property type="match status" value="1"/>
</dbReference>
<dbReference type="NCBIfam" id="NF004978">
    <property type="entry name" value="PRK06354.1"/>
    <property type="match status" value="1"/>
</dbReference>
<dbReference type="Gene3D" id="3.40.1380.20">
    <property type="entry name" value="Pyruvate kinase, C-terminal domain"/>
    <property type="match status" value="1"/>
</dbReference>
<evidence type="ECO:0000259" key="15">
    <source>
        <dbReference type="Pfam" id="PF00224"/>
    </source>
</evidence>
<dbReference type="PANTHER" id="PTHR11817">
    <property type="entry name" value="PYRUVATE KINASE"/>
    <property type="match status" value="1"/>
</dbReference>
<comment type="cofactor">
    <cofactor evidence="1">
        <name>K(+)</name>
        <dbReference type="ChEBI" id="CHEBI:29103"/>
    </cofactor>
</comment>
<comment type="similarity">
    <text evidence="3 14">Belongs to the pyruvate kinase family.</text>
</comment>
<dbReference type="GO" id="GO:0004743">
    <property type="term" value="F:pyruvate kinase activity"/>
    <property type="evidence" value="ECO:0007669"/>
    <property type="project" value="UniProtKB-EC"/>
</dbReference>
<keyword evidence="9" id="KW-0067">ATP-binding</keyword>
<gene>
    <name evidence="17" type="primary">pyk</name>
    <name evidence="17" type="ORF">ACFSQP_06255</name>
</gene>
<keyword evidence="18" id="KW-1185">Reference proteome</keyword>
<dbReference type="EC" id="2.7.1.40" evidence="4 13"/>
<feature type="domain" description="Pyruvate kinase barrel" evidence="15">
    <location>
        <begin position="5"/>
        <end position="326"/>
    </location>
</feature>
<dbReference type="Pfam" id="PF02887">
    <property type="entry name" value="PK_C"/>
    <property type="match status" value="1"/>
</dbReference>
<proteinExistence type="inferred from homology"/>
<dbReference type="Gene3D" id="2.40.33.10">
    <property type="entry name" value="PK beta-barrel domain-like"/>
    <property type="match status" value="1"/>
</dbReference>
<organism evidence="17 18">
    <name type="scientific">Bizionia sediminis</name>
    <dbReference type="NCBI Taxonomy" id="1737064"/>
    <lineage>
        <taxon>Bacteria</taxon>
        <taxon>Pseudomonadati</taxon>
        <taxon>Bacteroidota</taxon>
        <taxon>Flavobacteriia</taxon>
        <taxon>Flavobacteriales</taxon>
        <taxon>Flavobacteriaceae</taxon>
        <taxon>Bizionia</taxon>
    </lineage>
</organism>
<evidence type="ECO:0000313" key="18">
    <source>
        <dbReference type="Proteomes" id="UP001597472"/>
    </source>
</evidence>
<comment type="catalytic activity">
    <reaction evidence="14">
        <text>pyruvate + ATP = phosphoenolpyruvate + ADP + H(+)</text>
        <dbReference type="Rhea" id="RHEA:18157"/>
        <dbReference type="ChEBI" id="CHEBI:15361"/>
        <dbReference type="ChEBI" id="CHEBI:15378"/>
        <dbReference type="ChEBI" id="CHEBI:30616"/>
        <dbReference type="ChEBI" id="CHEBI:58702"/>
        <dbReference type="ChEBI" id="CHEBI:456216"/>
        <dbReference type="EC" id="2.7.1.40"/>
    </reaction>
</comment>
<evidence type="ECO:0000256" key="9">
    <source>
        <dbReference type="ARBA" id="ARBA00022840"/>
    </source>
</evidence>
<comment type="pathway">
    <text evidence="2 14">Carbohydrate degradation; glycolysis; pyruvate from D-glyceraldehyde 3-phosphate: step 5/5.</text>
</comment>
<dbReference type="InterPro" id="IPR001697">
    <property type="entry name" value="Pyr_Knase"/>
</dbReference>
<dbReference type="InterPro" id="IPR011037">
    <property type="entry name" value="Pyrv_Knase-like_insert_dom_sf"/>
</dbReference>
<dbReference type="InterPro" id="IPR015793">
    <property type="entry name" value="Pyrv_Knase_brl"/>
</dbReference>
<evidence type="ECO:0000256" key="13">
    <source>
        <dbReference type="NCBIfam" id="TIGR01064"/>
    </source>
</evidence>
<keyword evidence="7" id="KW-0547">Nucleotide-binding</keyword>
<dbReference type="InterPro" id="IPR040442">
    <property type="entry name" value="Pyrv_kinase-like_dom_sf"/>
</dbReference>
<dbReference type="InterPro" id="IPR015806">
    <property type="entry name" value="Pyrv_Knase_insert_dom_sf"/>
</dbReference>
<feature type="domain" description="Pyruvate kinase C-terminal" evidence="16">
    <location>
        <begin position="361"/>
        <end position="472"/>
    </location>
</feature>
<dbReference type="Proteomes" id="UP001597472">
    <property type="component" value="Unassembled WGS sequence"/>
</dbReference>
<evidence type="ECO:0000256" key="3">
    <source>
        <dbReference type="ARBA" id="ARBA00008663"/>
    </source>
</evidence>
<dbReference type="NCBIfam" id="TIGR01064">
    <property type="entry name" value="pyruv_kin"/>
    <property type="match status" value="1"/>
</dbReference>
<dbReference type="InterPro" id="IPR018209">
    <property type="entry name" value="Pyrv_Knase_AS"/>
</dbReference>
<evidence type="ECO:0000256" key="5">
    <source>
        <dbReference type="ARBA" id="ARBA00022679"/>
    </source>
</evidence>
<name>A0ABW5KRZ6_9FLAO</name>
<dbReference type="SUPFAM" id="SSF52935">
    <property type="entry name" value="PK C-terminal domain-like"/>
    <property type="match status" value="1"/>
</dbReference>
<evidence type="ECO:0000256" key="7">
    <source>
        <dbReference type="ARBA" id="ARBA00022741"/>
    </source>
</evidence>
<dbReference type="InterPro" id="IPR015795">
    <property type="entry name" value="Pyrv_Knase_C"/>
</dbReference>
<evidence type="ECO:0000256" key="10">
    <source>
        <dbReference type="ARBA" id="ARBA00022842"/>
    </source>
</evidence>
<dbReference type="SUPFAM" id="SSF51621">
    <property type="entry name" value="Phosphoenolpyruvate/pyruvate domain"/>
    <property type="match status" value="1"/>
</dbReference>
<keyword evidence="5 14" id="KW-0808">Transferase</keyword>
<dbReference type="Pfam" id="PF00224">
    <property type="entry name" value="PK"/>
    <property type="match status" value="1"/>
</dbReference>
<keyword evidence="10 14" id="KW-0460">Magnesium</keyword>
<dbReference type="SUPFAM" id="SSF50800">
    <property type="entry name" value="PK beta-barrel domain-like"/>
    <property type="match status" value="1"/>
</dbReference>
<sequence>MLKRKKTKIVATLGPATSTKAVLKAMLEEGVNVFRINFSHADYKDVEARIAMIRELNAEFGYNAAILADLQGPKLRVGTMKGEVIVNQGDEIIFATGKRFEGTKDRVYMTYEKFPQDAKPGERILLDDGKLIFEVVATNKTTEVKARVIQGGPLRSKKGVNLPNTNISQPALTDKDIEDAIFAIKQEVDWFALSFVRHAEDLMQLEALINKHSDHKIPIIAKIEKPEAVENIDKIVAHCDGLMVARGDLGVEIPAEEVPLIQKKLVLRAKQARIPVIIATQMMETMISSLTPTRAEVNDVANSVMDGADAVMLSGETSVGQYPVQVITQMSNIIKSVEHSSLIKVPQLPPHIRTKRFITKSICYHAANMANEIDAKAISTLTNSGYTAFQISAWRPKAHILVFTSNRRILTQLNLLWGVKAFFYDKFVSTDETIEDVNTIACQKGYLEAGDMLVSLAAMPIQDKGMVNTLRVTEITDANFKSC</sequence>
<dbReference type="RefSeq" id="WP_376892554.1">
    <property type="nucleotide sequence ID" value="NZ_JBHULS010000002.1"/>
</dbReference>
<evidence type="ECO:0000256" key="8">
    <source>
        <dbReference type="ARBA" id="ARBA00022777"/>
    </source>
</evidence>
<evidence type="ECO:0000256" key="1">
    <source>
        <dbReference type="ARBA" id="ARBA00001958"/>
    </source>
</evidence>
<reference evidence="18" key="1">
    <citation type="journal article" date="2019" name="Int. J. Syst. Evol. Microbiol.">
        <title>The Global Catalogue of Microorganisms (GCM) 10K type strain sequencing project: providing services to taxonomists for standard genome sequencing and annotation.</title>
        <authorList>
            <consortium name="The Broad Institute Genomics Platform"/>
            <consortium name="The Broad Institute Genome Sequencing Center for Infectious Disease"/>
            <person name="Wu L."/>
            <person name="Ma J."/>
        </authorList>
    </citation>
    <scope>NUCLEOTIDE SEQUENCE [LARGE SCALE GENOMIC DNA]</scope>
    <source>
        <strain evidence="18">KCTC 42587</strain>
    </source>
</reference>
<evidence type="ECO:0000256" key="2">
    <source>
        <dbReference type="ARBA" id="ARBA00004997"/>
    </source>
</evidence>
<evidence type="ECO:0000256" key="4">
    <source>
        <dbReference type="ARBA" id="ARBA00012142"/>
    </source>
</evidence>
<dbReference type="PROSITE" id="PS00110">
    <property type="entry name" value="PYRUVATE_KINASE"/>
    <property type="match status" value="1"/>
</dbReference>
<keyword evidence="11 14" id="KW-0324">Glycolysis</keyword>
<comment type="caution">
    <text evidence="17">The sequence shown here is derived from an EMBL/GenBank/DDBJ whole genome shotgun (WGS) entry which is preliminary data.</text>
</comment>
<evidence type="ECO:0000256" key="12">
    <source>
        <dbReference type="ARBA" id="ARBA00023317"/>
    </source>
</evidence>
<dbReference type="InterPro" id="IPR036918">
    <property type="entry name" value="Pyrv_Knase_C_sf"/>
</dbReference>
<keyword evidence="8 14" id="KW-0418">Kinase</keyword>
<dbReference type="InterPro" id="IPR015813">
    <property type="entry name" value="Pyrv/PenolPyrv_kinase-like_dom"/>
</dbReference>
<evidence type="ECO:0000259" key="16">
    <source>
        <dbReference type="Pfam" id="PF02887"/>
    </source>
</evidence>
<dbReference type="NCBIfam" id="NF004491">
    <property type="entry name" value="PRK05826.1"/>
    <property type="match status" value="1"/>
</dbReference>
<evidence type="ECO:0000256" key="6">
    <source>
        <dbReference type="ARBA" id="ARBA00022723"/>
    </source>
</evidence>
<keyword evidence="6" id="KW-0479">Metal-binding</keyword>